<evidence type="ECO:0000313" key="1">
    <source>
        <dbReference type="EMBL" id="KAK1865399.1"/>
    </source>
</evidence>
<evidence type="ECO:0000313" key="2">
    <source>
        <dbReference type="Proteomes" id="UP000798662"/>
    </source>
</evidence>
<dbReference type="EMBL" id="CM020619">
    <property type="protein sequence ID" value="KAK1865399.1"/>
    <property type="molecule type" value="Genomic_DNA"/>
</dbReference>
<reference evidence="1" key="1">
    <citation type="submission" date="2019-11" db="EMBL/GenBank/DDBJ databases">
        <title>Nori genome reveals adaptations in red seaweeds to the harsh intertidal environment.</title>
        <authorList>
            <person name="Wang D."/>
            <person name="Mao Y."/>
        </authorList>
    </citation>
    <scope>NUCLEOTIDE SEQUENCE</scope>
    <source>
        <tissue evidence="1">Gametophyte</tissue>
    </source>
</reference>
<sequence>MTDANGQAEPQSNSVGSGATSLVSAPPLPASTPLDALAATAAEANRLAREAALLRGRLRQLRLLSLQRTLRAELRQESRVAEKDGRRGSKTRARALRGLQRECERRTRAAAKAADSWERERRKVKAAWLAAVVDHATRFRQFHRDVVRRSVRVTTKAVIKFHEDRAKSLDRAGRDEERARIQKLRDDDEEGYLELVRQTKNSRLMELLNQTDSYLKELGAIVSSERANDERRDGPEGATAAAPAGLAAAAGTSAAANDAAAGGDGESGAAGAAPAALKAPTYYEIAHAVKESKIISAGMFDETSKDAERQAMLKKLLRTGDASTDGGSGAGAGGAGAGAGTGGSGGGTGGNGEGDDDDDEGEEAEEQLTLPSPEDINRMLERGKGELELFAKIDAEREAKAGNVPPLMTEAEIPDFVTTPTPEMLASRGDEEEVVDVLAEGAISTDVDAAVAAAASAGGNNMGIIRQRRAAKQGAGNYALDRMTDSQFLARLEGDGSDALPPLPASARKRSRGGSSIAPSPSPGVDEADPSGRPSWSPAGGKMSSDRGSSLEVEPRVPPSAKRPRSGAAARSRGAGGGAGATPRAVAAAATTLAGGGGRKTSASAQRAAASRLAAQQKKLAKRDASRRKREEQRRVKLEAAAAKATAAAAASAAMAAEAAARAREHPSEAEAAAEAASRAAAAEARAAAARQAIVDADAFSAARRLAEEEEERALRAAEQAALGNLPEQAAGEEVPLVWPRQ</sequence>
<comment type="caution">
    <text evidence="1">The sequence shown here is derived from an EMBL/GenBank/DDBJ whole genome shotgun (WGS) entry which is preliminary data.</text>
</comment>
<gene>
    <name evidence="1" type="ORF">I4F81_007931</name>
</gene>
<name>A0ACC3C4Y6_PYRYE</name>
<accession>A0ACC3C4Y6</accession>
<proteinExistence type="predicted"/>
<protein>
    <submittedName>
        <fullName evidence="1">Uncharacterized protein</fullName>
    </submittedName>
</protein>
<dbReference type="Proteomes" id="UP000798662">
    <property type="component" value="Chromosome 2"/>
</dbReference>
<keyword evidence="2" id="KW-1185">Reference proteome</keyword>
<organism evidence="1 2">
    <name type="scientific">Pyropia yezoensis</name>
    <name type="common">Susabi-nori</name>
    <name type="synonym">Porphyra yezoensis</name>
    <dbReference type="NCBI Taxonomy" id="2788"/>
    <lineage>
        <taxon>Eukaryota</taxon>
        <taxon>Rhodophyta</taxon>
        <taxon>Bangiophyceae</taxon>
        <taxon>Bangiales</taxon>
        <taxon>Bangiaceae</taxon>
        <taxon>Pyropia</taxon>
    </lineage>
</organism>